<evidence type="ECO:0000313" key="8">
    <source>
        <dbReference type="Proteomes" id="UP000563151"/>
    </source>
</evidence>
<keyword evidence="4 5" id="KW-0067">ATP-binding</keyword>
<evidence type="ECO:0000313" key="7">
    <source>
        <dbReference type="EMBL" id="MBC2398782.1"/>
    </source>
</evidence>
<organism evidence="7 8">
    <name type="scientific">Clostridium tetanomorphum</name>
    <dbReference type="NCBI Taxonomy" id="1553"/>
    <lineage>
        <taxon>Bacteria</taxon>
        <taxon>Bacillati</taxon>
        <taxon>Bacillota</taxon>
        <taxon>Clostridia</taxon>
        <taxon>Eubacteriales</taxon>
        <taxon>Clostridiaceae</taxon>
        <taxon>Clostridium</taxon>
    </lineage>
</organism>
<dbReference type="Proteomes" id="UP000563151">
    <property type="component" value="Unassembled WGS sequence"/>
</dbReference>
<dbReference type="InterPro" id="IPR048228">
    <property type="entry name" value="HelD_bacillota"/>
</dbReference>
<evidence type="ECO:0000256" key="1">
    <source>
        <dbReference type="ARBA" id="ARBA00022741"/>
    </source>
</evidence>
<dbReference type="GO" id="GO:0005829">
    <property type="term" value="C:cytosol"/>
    <property type="evidence" value="ECO:0007669"/>
    <property type="project" value="TreeGrafter"/>
</dbReference>
<reference evidence="7 8" key="1">
    <citation type="submission" date="2020-04" db="EMBL/GenBank/DDBJ databases">
        <title>Genomic insights into acetone-butanol-ethanol (ABE) fermentation by sequencing solventogenic clostridia strains.</title>
        <authorList>
            <person name="Brown S."/>
        </authorList>
    </citation>
    <scope>NUCLEOTIDE SEQUENCE [LARGE SCALE GENOMIC DNA]</scope>
    <source>
        <strain evidence="7 8">DJ011</strain>
    </source>
</reference>
<protein>
    <submittedName>
        <fullName evidence="7">AAA family ATPase</fullName>
    </submittedName>
</protein>
<dbReference type="AlphaFoldDB" id="A0A923EBI2"/>
<dbReference type="NCBIfam" id="NF041464">
    <property type="entry name" value="HelD_BACSU"/>
    <property type="match status" value="1"/>
</dbReference>
<dbReference type="GO" id="GO:0016787">
    <property type="term" value="F:hydrolase activity"/>
    <property type="evidence" value="ECO:0007669"/>
    <property type="project" value="UniProtKB-UniRule"/>
</dbReference>
<keyword evidence="2 5" id="KW-0378">Hydrolase</keyword>
<dbReference type="EMBL" id="JAAZWO010000018">
    <property type="protein sequence ID" value="MBC2398782.1"/>
    <property type="molecule type" value="Genomic_DNA"/>
</dbReference>
<evidence type="ECO:0000256" key="3">
    <source>
        <dbReference type="ARBA" id="ARBA00022806"/>
    </source>
</evidence>
<dbReference type="InterPro" id="IPR027417">
    <property type="entry name" value="P-loop_NTPase"/>
</dbReference>
<dbReference type="Pfam" id="PF00580">
    <property type="entry name" value="UvrD-helicase"/>
    <property type="match status" value="1"/>
</dbReference>
<feature type="domain" description="UvrD-like helicase ATP-binding" evidence="6">
    <location>
        <begin position="209"/>
        <end position="592"/>
    </location>
</feature>
<dbReference type="GO" id="GO:0043138">
    <property type="term" value="F:3'-5' DNA helicase activity"/>
    <property type="evidence" value="ECO:0007669"/>
    <property type="project" value="TreeGrafter"/>
</dbReference>
<proteinExistence type="predicted"/>
<evidence type="ECO:0000256" key="4">
    <source>
        <dbReference type="ARBA" id="ARBA00022840"/>
    </source>
</evidence>
<dbReference type="SUPFAM" id="SSF52540">
    <property type="entry name" value="P-loop containing nucleoside triphosphate hydrolases"/>
    <property type="match status" value="1"/>
</dbReference>
<keyword evidence="8" id="KW-1185">Reference proteome</keyword>
<keyword evidence="1 5" id="KW-0547">Nucleotide-binding</keyword>
<evidence type="ECO:0000259" key="6">
    <source>
        <dbReference type="PROSITE" id="PS51198"/>
    </source>
</evidence>
<dbReference type="RefSeq" id="WP_173680096.1">
    <property type="nucleotide sequence ID" value="NZ_JAAZWO010000018.1"/>
</dbReference>
<keyword evidence="3 5" id="KW-0347">Helicase</keyword>
<dbReference type="PANTHER" id="PTHR11070">
    <property type="entry name" value="UVRD / RECB / PCRA DNA HELICASE FAMILY MEMBER"/>
    <property type="match status" value="1"/>
</dbReference>
<evidence type="ECO:0000256" key="2">
    <source>
        <dbReference type="ARBA" id="ARBA00022801"/>
    </source>
</evidence>
<dbReference type="InterPro" id="IPR014016">
    <property type="entry name" value="UvrD-like_ATP-bd"/>
</dbReference>
<dbReference type="PANTHER" id="PTHR11070:SF17">
    <property type="entry name" value="DNA HELICASE IV"/>
    <property type="match status" value="1"/>
</dbReference>
<comment type="caution">
    <text evidence="7">The sequence shown here is derived from an EMBL/GenBank/DDBJ whole genome shotgun (WGS) entry which is preliminary data.</text>
</comment>
<gene>
    <name evidence="7" type="ORF">HGG79_13505</name>
</gene>
<sequence>MENKDFEWKIENQWLLEVLKEVKKQFDEKHDFKEKFKKDAIKTQKQLWQDIGSVSINNGLEQIVDFMEFINTMKIQKRSHEFTRKFEEKYGIMLLSPYFARMDFVEKGEEKAEKYYIGISNVIDDNFDFLVYDWRAPISSMFYDYEIGEANYKCPEGTINGELTLKRQYKINKGKMEYMFDSNLKIDDEVLQDILSKSTDSKMKAIVTTIQREQNKAIRNEEYKNLIVQGPAGSGKTSVALHRIAYLLYKHRDKITPENIIIFSPNDIFNDYISNVLPQLGEDNMYQTTVKEYMHKALGSELKKESYCDMMEYILDSRKECSYQKRISNIKFKSSMEFIDILKQYAAYVEKLNRNFVDIIFRDNLIISSKELEELFFKDYAQLPVKRRLQKIRERILFLLEPYEKHHIEEIADELRDSGYYIDEEEIKELSIAMVKDELKDIYYEINRMTKFDLLNIYKKLFENLELFFSSSNTEYGGKKIGEIKSYTLEKLKAGKLNYEDQPPLLYLKGALGDLPKTSEIKYVIIDEAQDYTPLQYEIFYQLFNHANITILGDLNQSINPFMNVGDYNNISHIFPKDNTCIMNLTKSYRSTMEITKFSRRLLNKNITDECVERSGDEPLLLGFSDEEAIKSRIIDDIKIYKDKGHQSIGIITRTAKEAQEVYSFLQDRVPVKAIIKDDDEYVSDTLVIPAYLAKGLEFDVVLIYNAGDENYICEEERLLLYTACTRALHVLCIYYSGKETPLVKGNY</sequence>
<evidence type="ECO:0000256" key="5">
    <source>
        <dbReference type="PROSITE-ProRule" id="PRU00560"/>
    </source>
</evidence>
<name>A0A923EBI2_CLOTT</name>
<dbReference type="GO" id="GO:0005524">
    <property type="term" value="F:ATP binding"/>
    <property type="evidence" value="ECO:0007669"/>
    <property type="project" value="UniProtKB-UniRule"/>
</dbReference>
<feature type="binding site" evidence="5">
    <location>
        <begin position="230"/>
        <end position="237"/>
    </location>
    <ligand>
        <name>ATP</name>
        <dbReference type="ChEBI" id="CHEBI:30616"/>
    </ligand>
</feature>
<dbReference type="GO" id="GO:0003677">
    <property type="term" value="F:DNA binding"/>
    <property type="evidence" value="ECO:0007669"/>
    <property type="project" value="InterPro"/>
</dbReference>
<dbReference type="GO" id="GO:0000725">
    <property type="term" value="P:recombinational repair"/>
    <property type="evidence" value="ECO:0007669"/>
    <property type="project" value="TreeGrafter"/>
</dbReference>
<dbReference type="Gene3D" id="3.40.50.300">
    <property type="entry name" value="P-loop containing nucleotide triphosphate hydrolases"/>
    <property type="match status" value="3"/>
</dbReference>
<accession>A0A923EBI2</accession>
<dbReference type="InterPro" id="IPR000212">
    <property type="entry name" value="DNA_helicase_UvrD/REP"/>
</dbReference>
<dbReference type="PROSITE" id="PS51198">
    <property type="entry name" value="UVRD_HELICASE_ATP_BIND"/>
    <property type="match status" value="1"/>
</dbReference>